<dbReference type="InParanoid" id="A0A078AII5"/>
<organism evidence="3 4">
    <name type="scientific">Stylonychia lemnae</name>
    <name type="common">Ciliate</name>
    <dbReference type="NCBI Taxonomy" id="5949"/>
    <lineage>
        <taxon>Eukaryota</taxon>
        <taxon>Sar</taxon>
        <taxon>Alveolata</taxon>
        <taxon>Ciliophora</taxon>
        <taxon>Intramacronucleata</taxon>
        <taxon>Spirotrichea</taxon>
        <taxon>Stichotrichia</taxon>
        <taxon>Sporadotrichida</taxon>
        <taxon>Oxytrichidae</taxon>
        <taxon>Stylonychinae</taxon>
        <taxon>Stylonychia</taxon>
    </lineage>
</organism>
<evidence type="ECO:0000256" key="1">
    <source>
        <dbReference type="SAM" id="Coils"/>
    </source>
</evidence>
<protein>
    <submittedName>
        <fullName evidence="3">Uncharacterized protein</fullName>
    </submittedName>
</protein>
<accession>A0A078AII5</accession>
<evidence type="ECO:0000313" key="3">
    <source>
        <dbReference type="EMBL" id="CDW81307.1"/>
    </source>
</evidence>
<keyword evidence="1" id="KW-0175">Coiled coil</keyword>
<proteinExistence type="predicted"/>
<reference evidence="3 4" key="1">
    <citation type="submission" date="2014-06" db="EMBL/GenBank/DDBJ databases">
        <authorList>
            <person name="Swart Estienne"/>
        </authorList>
    </citation>
    <scope>NUCLEOTIDE SEQUENCE [LARGE SCALE GENOMIC DNA]</scope>
    <source>
        <strain evidence="3 4">130c</strain>
    </source>
</reference>
<feature type="coiled-coil region" evidence="1">
    <location>
        <begin position="1467"/>
        <end position="1494"/>
    </location>
</feature>
<name>A0A078AII5_STYLE</name>
<dbReference type="EMBL" id="CCKQ01009799">
    <property type="protein sequence ID" value="CDW81307.1"/>
    <property type="molecule type" value="Genomic_DNA"/>
</dbReference>
<keyword evidence="4" id="KW-1185">Reference proteome</keyword>
<evidence type="ECO:0000256" key="2">
    <source>
        <dbReference type="SAM" id="MobiDB-lite"/>
    </source>
</evidence>
<feature type="coiled-coil region" evidence="1">
    <location>
        <begin position="718"/>
        <end position="795"/>
    </location>
</feature>
<feature type="region of interest" description="Disordered" evidence="2">
    <location>
        <begin position="558"/>
        <end position="578"/>
    </location>
</feature>
<gene>
    <name evidence="3" type="primary">Contig13506.g14416</name>
    <name evidence="3" type="ORF">STYLEM_10322</name>
</gene>
<dbReference type="Proteomes" id="UP000039865">
    <property type="component" value="Unassembled WGS sequence"/>
</dbReference>
<feature type="coiled-coil region" evidence="1">
    <location>
        <begin position="206"/>
        <end position="266"/>
    </location>
</feature>
<sequence>MLDALKSVRPVTHRGQITNFGQFAKKNKMQFRQQDKQPISTLNSTMYSQSASSTFHKRHKSTANITLNTTEQIKQYQDYLKEIKSGKDSLTKDLQNTMLLYEIKNQQINEQDLEKEDLRTIINKKGNSMASVSLDPINNTLNGSQTERRSGALIEQSKNPNYKMRVVSSRLNSSRINLNQTQSNMSINLQEKVMNFLSDQQTNIQANQIQDKLNKKKANIHDFELKLQKIEKIYREFEDYFEEYRKEKLNQQVQDINQQQQSESDLLDSSDAEETKDQLNKFKSGSLILSYDKIINKTLIKDQEIHNMIESKFYKLKKIRKEVNALHSCLGHVNYNRIVLDQQKTFITKRTSQCQCNQNKLFQKLADGGKRVQFIRSMTRPASNHKNGQKQTLQNPEKTVFEMPQHLNQGGGLHQKQKSSVSMKSIRQNLEVNVISTSNGKDLRIQVQGYAPITINLNSLSLEQSQSFLVQPMNEYLNQVPAENLNNVFMSEIERQNKELKIVEQFQKSFINNSVIYTEDPTLQKIRDSNPDSLNQTNAAYNENQDMINTDRLWKANEQHVDRQKSRSSRNNIETKRNEAVDPTIQSQKIFENDIMKSLFDLEMCVVCKYQKILYKDFIYQIHRVDQSSQESVEEMNKIIKDTISGYLERTLQFNNHKVVQRIVAQFLKTQQRQLLNISKILPVHALECEKSLKFLGFMFSMMLMAEQSDYKYTKSENELLQLELLDVKQQLSEANELLVEYKKDRQVVIKDIERDIQDLNQNFNSHSKHQAKLRDNIEKEVRQIMQEIQGENKTNNDSLQEMMDIILKKFEIIKYSLQKSNNVSTQTIIAGSSRVNNQSGQNSSSGGIVVIKNKNQSHNYWKFIDIYRPLIASEIQKRRLYEMYELQSISEELVQFISRIKLKKNDLVQVPLTKLPIQDEIQKSAKKGVKKTKQSEQLQMLYSIDKKANPIMNDILLFGFKDDLLNLMSEFFMAKNQNLKIDLVNIDINHFLLSLENAVNSKNSMSSKMILTLLNYEEESTMQSVDESNQEASVISKIQVQNQKSSKGLYGKLDGQIINLNEVVNQKVGQLLFTSFLIDNFDDASLALHRLDLRNKKLCLRVAFLLFERMLGRSSLTLHQDFLDGLMYHYAQGDDYKEASSLQKFYSLIAIQIIMKNKSKMMHYNFLIDTIYGLVTTQTQVSIQDLIGDDFTSDVVFNKVQQQFEREKLERTTNNQFSLYDTYNGEEFKSDQPSFSAYSQSGFSHQRKLASIKKAALIKTVTNATTSPVKTRFDHSDVLSRNPINNLSEIVSGSGSPSPNVLKSKFDLNEDKIMELEVQNHITDQSIREQIDQKKDILIQTITIEKFIRLMNYQKIFFPNVKEALTDYKTYYIQHDEFKRQEMRIEKPANLVKTEQQFLSFQYIMRQGMLLQIANSYLENLPFTLESFFTILRRYLINERSYLLLKQKQFYHIIDELKMIKLDKQLKASNNNIGQALDKLEEFQKQLDEKKTDGFLTFKYKEIKDVIEDKWYLIKELNYIKEDFLSLSKDIEKRKTINRIKLKSMISEGSPIKMDRDQLAD</sequence>
<evidence type="ECO:0000313" key="4">
    <source>
        <dbReference type="Proteomes" id="UP000039865"/>
    </source>
</evidence>